<feature type="domain" description="NAD(P)-binding" evidence="2">
    <location>
        <begin position="10"/>
        <end position="193"/>
    </location>
</feature>
<feature type="region of interest" description="Disordered" evidence="1">
    <location>
        <begin position="228"/>
        <end position="247"/>
    </location>
</feature>
<organism evidence="3 4">
    <name type="scientific">Catenuloplanes niger</name>
    <dbReference type="NCBI Taxonomy" id="587534"/>
    <lineage>
        <taxon>Bacteria</taxon>
        <taxon>Bacillati</taxon>
        <taxon>Actinomycetota</taxon>
        <taxon>Actinomycetes</taxon>
        <taxon>Micromonosporales</taxon>
        <taxon>Micromonosporaceae</taxon>
        <taxon>Catenuloplanes</taxon>
    </lineage>
</organism>
<dbReference type="InterPro" id="IPR036291">
    <property type="entry name" value="NAD(P)-bd_dom_sf"/>
</dbReference>
<dbReference type="SUPFAM" id="SSF51735">
    <property type="entry name" value="NAD(P)-binding Rossmann-fold domains"/>
    <property type="match status" value="1"/>
</dbReference>
<keyword evidence="4" id="KW-1185">Reference proteome</keyword>
<dbReference type="InterPro" id="IPR016040">
    <property type="entry name" value="NAD(P)-bd_dom"/>
</dbReference>
<dbReference type="Proteomes" id="UP001183629">
    <property type="component" value="Unassembled WGS sequence"/>
</dbReference>
<reference evidence="3 4" key="1">
    <citation type="submission" date="2023-07" db="EMBL/GenBank/DDBJ databases">
        <title>Sequencing the genomes of 1000 actinobacteria strains.</title>
        <authorList>
            <person name="Klenk H.-P."/>
        </authorList>
    </citation>
    <scope>NUCLEOTIDE SEQUENCE [LARGE SCALE GENOMIC DNA]</scope>
    <source>
        <strain evidence="3 4">DSM 44711</strain>
    </source>
</reference>
<evidence type="ECO:0000313" key="3">
    <source>
        <dbReference type="EMBL" id="MDR7327579.1"/>
    </source>
</evidence>
<protein>
    <submittedName>
        <fullName evidence="3">Uncharacterized protein YbjT (DUF2867 family)</fullName>
    </submittedName>
</protein>
<evidence type="ECO:0000256" key="1">
    <source>
        <dbReference type="SAM" id="MobiDB-lite"/>
    </source>
</evidence>
<dbReference type="CDD" id="cd05243">
    <property type="entry name" value="SDR_a5"/>
    <property type="match status" value="1"/>
</dbReference>
<name>A0AAE3ZYI3_9ACTN</name>
<dbReference type="Gene3D" id="3.40.50.720">
    <property type="entry name" value="NAD(P)-binding Rossmann-like Domain"/>
    <property type="match status" value="1"/>
</dbReference>
<gene>
    <name evidence="3" type="ORF">J2S44_007829</name>
</gene>
<evidence type="ECO:0000259" key="2">
    <source>
        <dbReference type="Pfam" id="PF13460"/>
    </source>
</evidence>
<proteinExistence type="predicted"/>
<accession>A0AAE3ZYI3</accession>
<dbReference type="PANTHER" id="PTHR15020:SF50">
    <property type="entry name" value="UPF0659 PROTEIN YMR090W"/>
    <property type="match status" value="1"/>
</dbReference>
<dbReference type="PANTHER" id="PTHR15020">
    <property type="entry name" value="FLAVIN REDUCTASE-RELATED"/>
    <property type="match status" value="1"/>
</dbReference>
<evidence type="ECO:0000313" key="4">
    <source>
        <dbReference type="Proteomes" id="UP001183629"/>
    </source>
</evidence>
<dbReference type="AlphaFoldDB" id="A0AAE3ZYI3"/>
<dbReference type="EMBL" id="JAVDYC010000001">
    <property type="protein sequence ID" value="MDR7327579.1"/>
    <property type="molecule type" value="Genomic_DNA"/>
</dbReference>
<comment type="caution">
    <text evidence="3">The sequence shown here is derived from an EMBL/GenBank/DDBJ whole genome shotgun (WGS) entry which is preliminary data.</text>
</comment>
<dbReference type="Pfam" id="PF13460">
    <property type="entry name" value="NAD_binding_10"/>
    <property type="match status" value="1"/>
</dbReference>
<dbReference type="RefSeq" id="WP_310425020.1">
    <property type="nucleotide sequence ID" value="NZ_JAVDYC010000001.1"/>
</dbReference>
<sequence length="247" mass="26438">MEEGPVTVIGGAGRIGRRIVSRLRERGVPVRVTTRDVRRSRSAVPGDVPLAHADVREPASLAPPLRGCAAVVFSVEPGTAGSGPDRPETTMFQGVRHVLDAVGPAAHVVLVSQIYVTRADHPQNRYGRMLDWRLAGEELIRARGGPYTIVRPSWLTDSRGAGEAVRLEQGDTGDGRICRDDVADACVRALSTPAAIGTTFEMYNVAGPSATDWDTLFARLRPDGAVAGRRPRINGTEVPDVGAHTPR</sequence>